<dbReference type="Proteomes" id="UP001364224">
    <property type="component" value="Unassembled WGS sequence"/>
</dbReference>
<dbReference type="PROSITE" id="PS51192">
    <property type="entry name" value="HELICASE_ATP_BIND_1"/>
    <property type="match status" value="1"/>
</dbReference>
<organism evidence="8 9">
    <name type="scientific">Bradyrhizobium algeriense</name>
    <dbReference type="NCBI Taxonomy" id="634784"/>
    <lineage>
        <taxon>Bacteria</taxon>
        <taxon>Pseudomonadati</taxon>
        <taxon>Pseudomonadota</taxon>
        <taxon>Alphaproteobacteria</taxon>
        <taxon>Hyphomicrobiales</taxon>
        <taxon>Nitrobacteraceae</taxon>
        <taxon>Bradyrhizobium</taxon>
    </lineage>
</organism>
<dbReference type="CDD" id="cd18793">
    <property type="entry name" value="SF2_C_SNF"/>
    <property type="match status" value="1"/>
</dbReference>
<dbReference type="NCBIfam" id="NF038317">
    <property type="entry name" value="DISARM_DrmD"/>
    <property type="match status" value="1"/>
</dbReference>
<dbReference type="EMBL" id="JAZHRV010000001">
    <property type="protein sequence ID" value="MEH2558573.1"/>
    <property type="molecule type" value="Genomic_DNA"/>
</dbReference>
<evidence type="ECO:0008006" key="10">
    <source>
        <dbReference type="Google" id="ProtNLM"/>
    </source>
</evidence>
<evidence type="ECO:0000256" key="1">
    <source>
        <dbReference type="ARBA" id="ARBA00022741"/>
    </source>
</evidence>
<feature type="domain" description="Helicase C-terminal" evidence="7">
    <location>
        <begin position="500"/>
        <end position="677"/>
    </location>
</feature>
<gene>
    <name evidence="8" type="ORF">V1286_006102</name>
</gene>
<protein>
    <recommendedName>
        <fullName evidence="10">DEAD/DEAH box helicase</fullName>
    </recommendedName>
</protein>
<dbReference type="Gene3D" id="3.40.50.10810">
    <property type="entry name" value="Tandem AAA-ATPase domain"/>
    <property type="match status" value="1"/>
</dbReference>
<dbReference type="RefSeq" id="WP_334485710.1">
    <property type="nucleotide sequence ID" value="NZ_JAZHRV010000001.1"/>
</dbReference>
<evidence type="ECO:0000256" key="4">
    <source>
        <dbReference type="ARBA" id="ARBA00022840"/>
    </source>
</evidence>
<dbReference type="InterPro" id="IPR001650">
    <property type="entry name" value="Helicase_C-like"/>
</dbReference>
<accession>A0ABU8BJ62</accession>
<feature type="domain" description="Helicase ATP-binding" evidence="6">
    <location>
        <begin position="125"/>
        <end position="306"/>
    </location>
</feature>
<dbReference type="CDD" id="cd18011">
    <property type="entry name" value="DEXDc_RapA"/>
    <property type="match status" value="1"/>
</dbReference>
<dbReference type="InterPro" id="IPR057342">
    <property type="entry name" value="DEXDc_RapA"/>
</dbReference>
<keyword evidence="3" id="KW-0347">Helicase</keyword>
<keyword evidence="9" id="KW-1185">Reference proteome</keyword>
<keyword evidence="4" id="KW-0067">ATP-binding</keyword>
<evidence type="ECO:0000313" key="8">
    <source>
        <dbReference type="EMBL" id="MEH2558573.1"/>
    </source>
</evidence>
<dbReference type="Pfam" id="PF00176">
    <property type="entry name" value="SNF2-rel_dom"/>
    <property type="match status" value="1"/>
</dbReference>
<dbReference type="InterPro" id="IPR027417">
    <property type="entry name" value="P-loop_NTPase"/>
</dbReference>
<sequence length="1073" mass="120746">MPRESRLEPEVGELIRLRGREWVVEGVRESGDAAAPKSFSMACIDDDAQGERFQAVVDAEIDVRRVEDEVWSQIGQSGTDDPEVFSAHLRAVTWRSATAADRGLFQAPFRAGIRLDPYQLLPLSKALKLPRVNLLIADDVGLGKTVEAGLVLREMLLRRRVDYVVVSSPAAMTSQWQDELAQKFGLGFTIIDRDYLATVRRNYGFSANPWAVGSRFIISHNLIADETYSDGLSQLFGTFRPRAMLILDEAHHAAPASGVAYATDSQFTRAIRSLAERFEHRLFLSATPHNGHSNSFSSLLEILDPQRFTRGFPVEPAELEPVMVRRLKSDLIKLNVSKFPNRKIEPIILSGLPEDAPELVLSSLLDDYREWCETGLQGTPLANARFVLSGLQQRLLSSIPAFSRSLRKHLETLKRQRDRADQSAPQTAASLMADTPVELETDESADENSLLDLIQKQEEDVAEAATAGVRFTTRGFDEAITRVEAMLAIARRNERKPDERVLWLVDWIEKNMMASPGRWNERRLIIFTEWEDTRLWLEKRLNEAFADTDLGPKRIATFTGITGQRRREEVKLAFNADPAKTPLRLLLCTDAAREGINLQTRCHDLIHFDLPWNPSRLEQRNGRIDRKLQPADTVTCRYFVYAQRAEDQVLSALVRKTETIRSQLGSSGQVLAERIHGKLTSGGISRRSAALLASEIEAEDGSAAAKRARFEMADEEDKRLARLSKELEDLDRDLEQARKRVGIKSEDLRAVFETALARDGVSLVPATNLEVGDAFRIDPALPIFAKDSSWNSVFDELREGRPPKPRDVAEWRAKHPVRAIAFEAQVLPDGRDADDVVQVHLEHRLVRRLLSRFVSHGFRAGLNRASVIYGPGSQPRVVLVGRLAMFGSAAARLHEEILPITALWSEPARAGQGLRAFGRSGDQTTLGELEEALKAATVPPKDIVDRLLAGVQKDLTDLRPALEQRAKTAADVARKDLTEIGVRESRALKDLLSAQRERIRRGAAVKDTAQFELDLSDPAERRQREADRRHWQRRLESLEREIVEEPSRVIESYKIRAERLEPIGIVYLWPKQS</sequence>
<feature type="coiled-coil region" evidence="5">
    <location>
        <begin position="713"/>
        <end position="747"/>
    </location>
</feature>
<dbReference type="InterPro" id="IPR049730">
    <property type="entry name" value="SNF2/RAD54-like_C"/>
</dbReference>
<evidence type="ECO:0000256" key="3">
    <source>
        <dbReference type="ARBA" id="ARBA00022806"/>
    </source>
</evidence>
<evidence type="ECO:0000313" key="9">
    <source>
        <dbReference type="Proteomes" id="UP001364224"/>
    </source>
</evidence>
<reference evidence="8 9" key="1">
    <citation type="submission" date="2024-02" db="EMBL/GenBank/DDBJ databases">
        <title>Adaptive strategies in a cosmopolitan and abundant soil bacterium.</title>
        <authorList>
            <person name="Carini P."/>
        </authorList>
    </citation>
    <scope>NUCLEOTIDE SEQUENCE [LARGE SCALE GENOMIC DNA]</scope>
    <source>
        <strain evidence="8 9">AZCC 1608</strain>
    </source>
</reference>
<keyword evidence="5" id="KW-0175">Coiled coil</keyword>
<proteinExistence type="predicted"/>
<dbReference type="Pfam" id="PF00271">
    <property type="entry name" value="Helicase_C"/>
    <property type="match status" value="1"/>
</dbReference>
<evidence type="ECO:0000259" key="6">
    <source>
        <dbReference type="PROSITE" id="PS51192"/>
    </source>
</evidence>
<evidence type="ECO:0000256" key="2">
    <source>
        <dbReference type="ARBA" id="ARBA00022801"/>
    </source>
</evidence>
<dbReference type="PANTHER" id="PTHR45766">
    <property type="entry name" value="DNA ANNEALING HELICASE AND ENDONUCLEASE ZRANB3 FAMILY MEMBER"/>
    <property type="match status" value="1"/>
</dbReference>
<evidence type="ECO:0000259" key="7">
    <source>
        <dbReference type="PROSITE" id="PS51194"/>
    </source>
</evidence>
<dbReference type="SUPFAM" id="SSF52540">
    <property type="entry name" value="P-loop containing nucleoside triphosphate hydrolases"/>
    <property type="match status" value="2"/>
</dbReference>
<dbReference type="PROSITE" id="PS51194">
    <property type="entry name" value="HELICASE_CTER"/>
    <property type="match status" value="1"/>
</dbReference>
<dbReference type="InterPro" id="IPR038718">
    <property type="entry name" value="SNF2-like_sf"/>
</dbReference>
<dbReference type="InterPro" id="IPR000330">
    <property type="entry name" value="SNF2_N"/>
</dbReference>
<dbReference type="SMART" id="SM00490">
    <property type="entry name" value="HELICc"/>
    <property type="match status" value="1"/>
</dbReference>
<dbReference type="Gene3D" id="3.40.50.300">
    <property type="entry name" value="P-loop containing nucleotide triphosphate hydrolases"/>
    <property type="match status" value="1"/>
</dbReference>
<evidence type="ECO:0000256" key="5">
    <source>
        <dbReference type="SAM" id="Coils"/>
    </source>
</evidence>
<keyword evidence="2" id="KW-0378">Hydrolase</keyword>
<dbReference type="SMART" id="SM00487">
    <property type="entry name" value="DEXDc"/>
    <property type="match status" value="1"/>
</dbReference>
<comment type="caution">
    <text evidence="8">The sequence shown here is derived from an EMBL/GenBank/DDBJ whole genome shotgun (WGS) entry which is preliminary data.</text>
</comment>
<dbReference type="PANTHER" id="PTHR45766:SF6">
    <property type="entry name" value="SWI_SNF-RELATED MATRIX-ASSOCIATED ACTIN-DEPENDENT REGULATOR OF CHROMATIN SUBFAMILY A-LIKE PROTEIN 1"/>
    <property type="match status" value="1"/>
</dbReference>
<dbReference type="InterPro" id="IPR014001">
    <property type="entry name" value="Helicase_ATP-bd"/>
</dbReference>
<name>A0ABU8BJ62_9BRAD</name>
<keyword evidence="1" id="KW-0547">Nucleotide-binding</keyword>